<name>A0A382YNV9_9ZZZZ</name>
<dbReference type="InterPro" id="IPR007922">
    <property type="entry name" value="DciA-like"/>
</dbReference>
<dbReference type="Pfam" id="PF05258">
    <property type="entry name" value="DciA"/>
    <property type="match status" value="1"/>
</dbReference>
<accession>A0A382YNV9</accession>
<evidence type="ECO:0000313" key="1">
    <source>
        <dbReference type="EMBL" id="SVD84952.1"/>
    </source>
</evidence>
<dbReference type="EMBL" id="UINC01177356">
    <property type="protein sequence ID" value="SVD84952.1"/>
    <property type="molecule type" value="Genomic_DNA"/>
</dbReference>
<sequence>MSTAKFRKRADSEEDLIREFRSLPRSEALEQYRGKEPRSMDDLVAMALEEMKVGDMETSEGEIAGNWSRIVGRDLAGKCAPDRLTADGLLVIHASGGAVRQELSFRKGQILKVIQDLPLCSQVRDLSLRTT</sequence>
<dbReference type="AlphaFoldDB" id="A0A382YNV9"/>
<organism evidence="1">
    <name type="scientific">marine metagenome</name>
    <dbReference type="NCBI Taxonomy" id="408172"/>
    <lineage>
        <taxon>unclassified sequences</taxon>
        <taxon>metagenomes</taxon>
        <taxon>ecological metagenomes</taxon>
    </lineage>
</organism>
<evidence type="ECO:0008006" key="2">
    <source>
        <dbReference type="Google" id="ProtNLM"/>
    </source>
</evidence>
<protein>
    <recommendedName>
        <fullName evidence="2">DUF721 domain-containing protein</fullName>
    </recommendedName>
</protein>
<gene>
    <name evidence="1" type="ORF">METZ01_LOCUS437806</name>
</gene>
<reference evidence="1" key="1">
    <citation type="submission" date="2018-05" db="EMBL/GenBank/DDBJ databases">
        <authorList>
            <person name="Lanie J.A."/>
            <person name="Ng W.-L."/>
            <person name="Kazmierczak K.M."/>
            <person name="Andrzejewski T.M."/>
            <person name="Davidsen T.M."/>
            <person name="Wayne K.J."/>
            <person name="Tettelin H."/>
            <person name="Glass J.I."/>
            <person name="Rusch D."/>
            <person name="Podicherti R."/>
            <person name="Tsui H.-C.T."/>
            <person name="Winkler M.E."/>
        </authorList>
    </citation>
    <scope>NUCLEOTIDE SEQUENCE</scope>
</reference>
<proteinExistence type="predicted"/>